<reference evidence="2 3" key="1">
    <citation type="submission" date="2020-06" db="EMBL/GenBank/DDBJ databases">
        <title>Transcriptomic and genomic resources for Thalictrum thalictroides and T. hernandezii: Facilitating candidate gene discovery in an emerging model plant lineage.</title>
        <authorList>
            <person name="Arias T."/>
            <person name="Riano-Pachon D.M."/>
            <person name="Di Stilio V.S."/>
        </authorList>
    </citation>
    <scope>NUCLEOTIDE SEQUENCE [LARGE SCALE GENOMIC DNA]</scope>
    <source>
        <strain evidence="3">cv. WT478/WT964</strain>
        <tissue evidence="2">Leaves</tissue>
    </source>
</reference>
<accession>A0A7J6VX43</accession>
<organism evidence="2 3">
    <name type="scientific">Thalictrum thalictroides</name>
    <name type="common">Rue-anemone</name>
    <name type="synonym">Anemone thalictroides</name>
    <dbReference type="NCBI Taxonomy" id="46969"/>
    <lineage>
        <taxon>Eukaryota</taxon>
        <taxon>Viridiplantae</taxon>
        <taxon>Streptophyta</taxon>
        <taxon>Embryophyta</taxon>
        <taxon>Tracheophyta</taxon>
        <taxon>Spermatophyta</taxon>
        <taxon>Magnoliopsida</taxon>
        <taxon>Ranunculales</taxon>
        <taxon>Ranunculaceae</taxon>
        <taxon>Thalictroideae</taxon>
        <taxon>Thalictrum</taxon>
    </lineage>
</organism>
<proteinExistence type="predicted"/>
<name>A0A7J6VX43_THATH</name>
<feature type="compositionally biased region" description="Basic and acidic residues" evidence="1">
    <location>
        <begin position="39"/>
        <end position="48"/>
    </location>
</feature>
<evidence type="ECO:0000256" key="1">
    <source>
        <dbReference type="SAM" id="MobiDB-lite"/>
    </source>
</evidence>
<keyword evidence="3" id="KW-1185">Reference proteome</keyword>
<dbReference type="AlphaFoldDB" id="A0A7J6VX43"/>
<feature type="region of interest" description="Disordered" evidence="1">
    <location>
        <begin position="39"/>
        <end position="62"/>
    </location>
</feature>
<evidence type="ECO:0000313" key="2">
    <source>
        <dbReference type="EMBL" id="KAF5189403.1"/>
    </source>
</evidence>
<dbReference type="Proteomes" id="UP000554482">
    <property type="component" value="Unassembled WGS sequence"/>
</dbReference>
<gene>
    <name evidence="2" type="ORF">FRX31_021009</name>
</gene>
<dbReference type="EMBL" id="JABWDY010025514">
    <property type="protein sequence ID" value="KAF5189403.1"/>
    <property type="molecule type" value="Genomic_DNA"/>
</dbReference>
<protein>
    <submittedName>
        <fullName evidence="2">Uncharacterized protein</fullName>
    </submittedName>
</protein>
<comment type="caution">
    <text evidence="2">The sequence shown here is derived from an EMBL/GenBank/DDBJ whole genome shotgun (WGS) entry which is preliminary data.</text>
</comment>
<sequence length="62" mass="6418">MMLGCEVVVGGSGGMDCGYEHITGGCVGVDVVRKEELVGTTGPRKDDSCDNSYLDGDEMEGS</sequence>
<evidence type="ECO:0000313" key="3">
    <source>
        <dbReference type="Proteomes" id="UP000554482"/>
    </source>
</evidence>